<dbReference type="GO" id="GO:0005524">
    <property type="term" value="F:ATP binding"/>
    <property type="evidence" value="ECO:0007669"/>
    <property type="project" value="UniProtKB-UniRule"/>
</dbReference>
<evidence type="ECO:0000256" key="5">
    <source>
        <dbReference type="ARBA" id="ARBA00022840"/>
    </source>
</evidence>
<dbReference type="GO" id="GO:0016787">
    <property type="term" value="F:hydrolase activity"/>
    <property type="evidence" value="ECO:0007669"/>
    <property type="project" value="UniProtKB-UniRule"/>
</dbReference>
<keyword evidence="5 11" id="KW-0067">ATP-binding</keyword>
<gene>
    <name evidence="14" type="ORF">H9897_00655</name>
</gene>
<evidence type="ECO:0000256" key="2">
    <source>
        <dbReference type="ARBA" id="ARBA00022741"/>
    </source>
</evidence>
<dbReference type="PANTHER" id="PTHR11070:SF2">
    <property type="entry name" value="ATP-DEPENDENT DNA HELICASE SRS2"/>
    <property type="match status" value="1"/>
</dbReference>
<dbReference type="Proteomes" id="UP000824247">
    <property type="component" value="Unassembled WGS sequence"/>
</dbReference>
<evidence type="ECO:0000259" key="12">
    <source>
        <dbReference type="PROSITE" id="PS51198"/>
    </source>
</evidence>
<accession>A0A9E2NVV9</accession>
<dbReference type="InterPro" id="IPR027417">
    <property type="entry name" value="P-loop_NTPase"/>
</dbReference>
<evidence type="ECO:0000313" key="15">
    <source>
        <dbReference type="Proteomes" id="UP000824247"/>
    </source>
</evidence>
<evidence type="ECO:0000313" key="14">
    <source>
        <dbReference type="EMBL" id="MBU3830660.1"/>
    </source>
</evidence>
<dbReference type="GO" id="GO:0043138">
    <property type="term" value="F:3'-5' DNA helicase activity"/>
    <property type="evidence" value="ECO:0007669"/>
    <property type="project" value="UniProtKB-EC"/>
</dbReference>
<dbReference type="PROSITE" id="PS51217">
    <property type="entry name" value="UVRD_HELICASE_CTER"/>
    <property type="match status" value="1"/>
</dbReference>
<dbReference type="GO" id="GO:0033202">
    <property type="term" value="C:DNA helicase complex"/>
    <property type="evidence" value="ECO:0007669"/>
    <property type="project" value="TreeGrafter"/>
</dbReference>
<dbReference type="Pfam" id="PF00580">
    <property type="entry name" value="UvrD-helicase"/>
    <property type="match status" value="1"/>
</dbReference>
<name>A0A9E2NVV9_9BACT</name>
<comment type="catalytic activity">
    <reaction evidence="10">
        <text>ATP + H2O = ADP + phosphate + H(+)</text>
        <dbReference type="Rhea" id="RHEA:13065"/>
        <dbReference type="ChEBI" id="CHEBI:15377"/>
        <dbReference type="ChEBI" id="CHEBI:15378"/>
        <dbReference type="ChEBI" id="CHEBI:30616"/>
        <dbReference type="ChEBI" id="CHEBI:43474"/>
        <dbReference type="ChEBI" id="CHEBI:456216"/>
        <dbReference type="EC" id="5.6.2.4"/>
    </reaction>
</comment>
<dbReference type="Gene3D" id="1.10.486.10">
    <property type="entry name" value="PCRA, domain 4"/>
    <property type="match status" value="1"/>
</dbReference>
<evidence type="ECO:0000256" key="11">
    <source>
        <dbReference type="PROSITE-ProRule" id="PRU00560"/>
    </source>
</evidence>
<keyword evidence="3 11" id="KW-0378">Hydrolase</keyword>
<dbReference type="Pfam" id="PF13361">
    <property type="entry name" value="UvrD_C"/>
    <property type="match status" value="1"/>
</dbReference>
<keyword evidence="4 11" id="KW-0347">Helicase</keyword>
<keyword evidence="2 11" id="KW-0547">Nucleotide-binding</keyword>
<dbReference type="InterPro" id="IPR000212">
    <property type="entry name" value="DNA_helicase_UvrD/REP"/>
</dbReference>
<dbReference type="InterPro" id="IPR014017">
    <property type="entry name" value="DNA_helicase_UvrD-like_C"/>
</dbReference>
<proteinExistence type="inferred from homology"/>
<dbReference type="PANTHER" id="PTHR11070">
    <property type="entry name" value="UVRD / RECB / PCRA DNA HELICASE FAMILY MEMBER"/>
    <property type="match status" value="1"/>
</dbReference>
<sequence length="733" mass="86063">MDKQFEKLNPKQLEAVTYPLKSVMVMAGAGTGKTTVITSRALYLIMEKNIHPDRILAITFTNKAAAEMNERIKKIVGYPLDWIGTFHSICIRILRREFYKLNRNSNFKIIVDDEEAITIIKDIYENYSYDKTLISPKKMIYIIDFLKSKMYDVSNLENDYSILNKLEIIGIKQIEMVKNTYLNYVKKFEMYNYVDFNDILNFTNFILSNFSDSLEYWSNRFDVLLVDEFQDTNDTQYQLLKLLSTKNKNIFAVGDEDQSIYTFRGANPQIIHNFLYSDEKPIEVIKLEENYRSTQEILNAANSLINKNQNRIPKNLYSNKTHLKPTFFIASSEEEEANFVVRKISEILSLNPEDELKDIAILYRSNYLSRPYEQALVSEGYKYNLYGGFKFYQRTEIKDMIAYLSVIDSNDDLSIRRIINIPRRKISDQTVKNILDYANEKKLSFYEAICEVDNIDLLSSTQKQAIHNFINLIDFFKNYKWNSLADMFDQLLEKTDYLAYIEKTEPKRLVNVNKNLEELKKGIINFESRNPENPSLTLYLQEVMLYTMLDDKKKNENAINLMTVHTAKGLEFKYVFLVGFCDGIFPSIHSIEENNVDEERRLAYVALTRAKKELIISANRTYNFTMKKEKEPSRFIKEIDLINLNPIQNKIISRSNKDLDWFDLKDKKKIDISEKYNSDFVNDYKIGDRIIHVVFGIGTIIGINNDILEISFKPPYNIKNIVYNHKSIKRQLI</sequence>
<keyword evidence="7" id="KW-0413">Isomerase</keyword>
<organism evidence="14 15">
    <name type="scientific">Candidatus Ureaplasma intestinipullorum</name>
    <dbReference type="NCBI Taxonomy" id="2838770"/>
    <lineage>
        <taxon>Bacteria</taxon>
        <taxon>Bacillati</taxon>
        <taxon>Mycoplasmatota</taxon>
        <taxon>Mycoplasmoidales</taxon>
        <taxon>Mycoplasmoidaceae</taxon>
        <taxon>Ureaplasma</taxon>
    </lineage>
</organism>
<comment type="catalytic activity">
    <reaction evidence="8">
        <text>Couples ATP hydrolysis with the unwinding of duplex DNA by translocating in the 3'-5' direction.</text>
        <dbReference type="EC" id="5.6.2.4"/>
    </reaction>
</comment>
<dbReference type="AlphaFoldDB" id="A0A9E2NVV9"/>
<evidence type="ECO:0000256" key="3">
    <source>
        <dbReference type="ARBA" id="ARBA00022801"/>
    </source>
</evidence>
<dbReference type="GO" id="GO:0005829">
    <property type="term" value="C:cytosol"/>
    <property type="evidence" value="ECO:0007669"/>
    <property type="project" value="TreeGrafter"/>
</dbReference>
<reference evidence="14" key="1">
    <citation type="journal article" date="2021" name="PeerJ">
        <title>Extensive microbial diversity within the chicken gut microbiome revealed by metagenomics and culture.</title>
        <authorList>
            <person name="Gilroy R."/>
            <person name="Ravi A."/>
            <person name="Getino M."/>
            <person name="Pursley I."/>
            <person name="Horton D.L."/>
            <person name="Alikhan N.F."/>
            <person name="Baker D."/>
            <person name="Gharbi K."/>
            <person name="Hall N."/>
            <person name="Watson M."/>
            <person name="Adriaenssens E.M."/>
            <person name="Foster-Nyarko E."/>
            <person name="Jarju S."/>
            <person name="Secka A."/>
            <person name="Antonio M."/>
            <person name="Oren A."/>
            <person name="Chaudhuri R.R."/>
            <person name="La Ragione R."/>
            <person name="Hildebrand F."/>
            <person name="Pallen M.J."/>
        </authorList>
    </citation>
    <scope>NUCLEOTIDE SEQUENCE</scope>
    <source>
        <strain evidence="14">A5-1222</strain>
    </source>
</reference>
<keyword evidence="6" id="KW-0238">DNA-binding</keyword>
<evidence type="ECO:0000256" key="1">
    <source>
        <dbReference type="ARBA" id="ARBA00009922"/>
    </source>
</evidence>
<evidence type="ECO:0000256" key="9">
    <source>
        <dbReference type="ARBA" id="ARBA00034808"/>
    </source>
</evidence>
<dbReference type="GO" id="GO:0003677">
    <property type="term" value="F:DNA binding"/>
    <property type="evidence" value="ECO:0007669"/>
    <property type="project" value="UniProtKB-KW"/>
</dbReference>
<evidence type="ECO:0000256" key="7">
    <source>
        <dbReference type="ARBA" id="ARBA00023235"/>
    </source>
</evidence>
<evidence type="ECO:0000256" key="4">
    <source>
        <dbReference type="ARBA" id="ARBA00022806"/>
    </source>
</evidence>
<feature type="domain" description="UvrD-like helicase C-terminal" evidence="13">
    <location>
        <begin position="295"/>
        <end position="569"/>
    </location>
</feature>
<dbReference type="InterPro" id="IPR014016">
    <property type="entry name" value="UvrD-like_ATP-bd"/>
</dbReference>
<feature type="binding site" evidence="11">
    <location>
        <begin position="27"/>
        <end position="34"/>
    </location>
    <ligand>
        <name>ATP</name>
        <dbReference type="ChEBI" id="CHEBI:30616"/>
    </ligand>
</feature>
<evidence type="ECO:0000256" key="6">
    <source>
        <dbReference type="ARBA" id="ARBA00023125"/>
    </source>
</evidence>
<comment type="caution">
    <text evidence="14">The sequence shown here is derived from an EMBL/GenBank/DDBJ whole genome shotgun (WGS) entry which is preliminary data.</text>
</comment>
<dbReference type="EMBL" id="JAHLFM010000011">
    <property type="protein sequence ID" value="MBU3830660.1"/>
    <property type="molecule type" value="Genomic_DNA"/>
</dbReference>
<evidence type="ECO:0000256" key="8">
    <source>
        <dbReference type="ARBA" id="ARBA00034617"/>
    </source>
</evidence>
<dbReference type="EC" id="5.6.2.4" evidence="9"/>
<protein>
    <recommendedName>
        <fullName evidence="9">DNA 3'-5' helicase</fullName>
        <ecNumber evidence="9">5.6.2.4</ecNumber>
    </recommendedName>
</protein>
<dbReference type="Gene3D" id="3.40.50.300">
    <property type="entry name" value="P-loop containing nucleotide triphosphate hydrolases"/>
    <property type="match status" value="2"/>
</dbReference>
<dbReference type="CDD" id="cd17932">
    <property type="entry name" value="DEXQc_UvrD"/>
    <property type="match status" value="1"/>
</dbReference>
<reference evidence="14" key="2">
    <citation type="submission" date="2021-04" db="EMBL/GenBank/DDBJ databases">
        <authorList>
            <person name="Gilroy R."/>
        </authorList>
    </citation>
    <scope>NUCLEOTIDE SEQUENCE</scope>
    <source>
        <strain evidence="14">A5-1222</strain>
    </source>
</reference>
<dbReference type="InterPro" id="IPR013986">
    <property type="entry name" value="DExx_box_DNA_helicase_dom_sf"/>
</dbReference>
<dbReference type="Gene3D" id="1.10.10.160">
    <property type="match status" value="1"/>
</dbReference>
<feature type="domain" description="UvrD-like helicase ATP-binding" evidence="12">
    <location>
        <begin position="6"/>
        <end position="294"/>
    </location>
</feature>
<evidence type="ECO:0000256" key="10">
    <source>
        <dbReference type="ARBA" id="ARBA00048988"/>
    </source>
</evidence>
<dbReference type="GO" id="GO:0000725">
    <property type="term" value="P:recombinational repair"/>
    <property type="evidence" value="ECO:0007669"/>
    <property type="project" value="TreeGrafter"/>
</dbReference>
<dbReference type="SUPFAM" id="SSF52540">
    <property type="entry name" value="P-loop containing nucleoside triphosphate hydrolases"/>
    <property type="match status" value="1"/>
</dbReference>
<evidence type="ECO:0000259" key="13">
    <source>
        <dbReference type="PROSITE" id="PS51217"/>
    </source>
</evidence>
<dbReference type="PROSITE" id="PS51198">
    <property type="entry name" value="UVRD_HELICASE_ATP_BIND"/>
    <property type="match status" value="1"/>
</dbReference>
<comment type="similarity">
    <text evidence="1">Belongs to the helicase family. UvrD subfamily.</text>
</comment>